<dbReference type="PANTHER" id="PTHR12750:SF9">
    <property type="entry name" value="INOSITOL HEXAKISPHOSPHATE AND DIPHOSPHOINOSITOL-PENTAKISPHOSPHATE KINASE"/>
    <property type="match status" value="1"/>
</dbReference>
<gene>
    <name evidence="16" type="ORF">NEZAVI_LOCUS10607</name>
</gene>
<dbReference type="GO" id="GO:0000828">
    <property type="term" value="F:inositol hexakisphosphate kinase activity"/>
    <property type="evidence" value="ECO:0007669"/>
    <property type="project" value="UniProtKB-ARBA"/>
</dbReference>
<proteinExistence type="inferred from homology"/>
<evidence type="ECO:0000256" key="3">
    <source>
        <dbReference type="ARBA" id="ARBA00012893"/>
    </source>
</evidence>
<dbReference type="InterPro" id="IPR000560">
    <property type="entry name" value="His_Pase_clade-2"/>
</dbReference>
<name>A0A9P0HH43_NEZVI</name>
<evidence type="ECO:0000256" key="10">
    <source>
        <dbReference type="ARBA" id="ARBA00034629"/>
    </source>
</evidence>
<evidence type="ECO:0000256" key="9">
    <source>
        <dbReference type="ARBA" id="ARBA00033696"/>
    </source>
</evidence>
<comment type="similarity">
    <text evidence="2 13">Belongs to the histidine acid phosphatase family. VIP1 subfamily.</text>
</comment>
<dbReference type="FunFam" id="3.40.50.11950:FF:000002">
    <property type="entry name" value="Inositol hexakisphosphate and diphosphoinositol-pentakisphosphate kinase"/>
    <property type="match status" value="1"/>
</dbReference>
<dbReference type="CDD" id="cd07061">
    <property type="entry name" value="HP_HAP_like"/>
    <property type="match status" value="1"/>
</dbReference>
<dbReference type="GO" id="GO:0005829">
    <property type="term" value="C:cytosol"/>
    <property type="evidence" value="ECO:0007669"/>
    <property type="project" value="UniProtKB-SubCell"/>
</dbReference>
<feature type="compositionally biased region" description="Polar residues" evidence="14">
    <location>
        <begin position="1112"/>
        <end position="1123"/>
    </location>
</feature>
<dbReference type="FunFam" id="3.40.50.11950:FF:000003">
    <property type="entry name" value="Inositol hexakisphosphate and diphosphoinositol-pentakisphosphate kinase"/>
    <property type="match status" value="1"/>
</dbReference>
<dbReference type="SUPFAM" id="SSF53254">
    <property type="entry name" value="Phosphoglycerate mutase-like"/>
    <property type="match status" value="1"/>
</dbReference>
<evidence type="ECO:0000256" key="12">
    <source>
        <dbReference type="ARBA" id="ARBA00071668"/>
    </source>
</evidence>
<evidence type="ECO:0000256" key="7">
    <source>
        <dbReference type="ARBA" id="ARBA00022777"/>
    </source>
</evidence>
<feature type="compositionally biased region" description="Basic and acidic residues" evidence="14">
    <location>
        <begin position="995"/>
        <end position="1004"/>
    </location>
</feature>
<evidence type="ECO:0000256" key="2">
    <source>
        <dbReference type="ARBA" id="ARBA00005609"/>
    </source>
</evidence>
<dbReference type="Pfam" id="PF00328">
    <property type="entry name" value="His_Phos_2"/>
    <property type="match status" value="1"/>
</dbReference>
<evidence type="ECO:0000259" key="15">
    <source>
        <dbReference type="Pfam" id="PF18086"/>
    </source>
</evidence>
<dbReference type="GO" id="GO:0005524">
    <property type="term" value="F:ATP binding"/>
    <property type="evidence" value="ECO:0007669"/>
    <property type="project" value="UniProtKB-KW"/>
</dbReference>
<dbReference type="InterPro" id="IPR040557">
    <property type="entry name" value="VIP1_N"/>
</dbReference>
<keyword evidence="7 13" id="KW-0418">Kinase</keyword>
<feature type="region of interest" description="Disordered" evidence="14">
    <location>
        <begin position="1100"/>
        <end position="1136"/>
    </location>
</feature>
<keyword evidence="8 13" id="KW-0067">ATP-binding</keyword>
<evidence type="ECO:0000256" key="14">
    <source>
        <dbReference type="SAM" id="MobiDB-lite"/>
    </source>
</evidence>
<evidence type="ECO:0000256" key="4">
    <source>
        <dbReference type="ARBA" id="ARBA00022490"/>
    </source>
</evidence>
<feature type="region of interest" description="Disordered" evidence="14">
    <location>
        <begin position="916"/>
        <end position="1035"/>
    </location>
</feature>
<feature type="region of interest" description="Disordered" evidence="14">
    <location>
        <begin position="486"/>
        <end position="506"/>
    </location>
</feature>
<organism evidence="16 17">
    <name type="scientific">Nezara viridula</name>
    <name type="common">Southern green stink bug</name>
    <name type="synonym">Cimex viridulus</name>
    <dbReference type="NCBI Taxonomy" id="85310"/>
    <lineage>
        <taxon>Eukaryota</taxon>
        <taxon>Metazoa</taxon>
        <taxon>Ecdysozoa</taxon>
        <taxon>Arthropoda</taxon>
        <taxon>Hexapoda</taxon>
        <taxon>Insecta</taxon>
        <taxon>Pterygota</taxon>
        <taxon>Neoptera</taxon>
        <taxon>Paraneoptera</taxon>
        <taxon>Hemiptera</taxon>
        <taxon>Heteroptera</taxon>
        <taxon>Panheteroptera</taxon>
        <taxon>Pentatomomorpha</taxon>
        <taxon>Pentatomoidea</taxon>
        <taxon>Pentatomidae</taxon>
        <taxon>Pentatominae</taxon>
        <taxon>Nezara</taxon>
    </lineage>
</organism>
<comment type="subcellular location">
    <subcellularLocation>
        <location evidence="1 13">Cytoplasm</location>
        <location evidence="1 13">Cytosol</location>
    </subcellularLocation>
</comment>
<dbReference type="Gene3D" id="3.30.470.20">
    <property type="entry name" value="ATP-grasp fold, B domain"/>
    <property type="match status" value="1"/>
</dbReference>
<evidence type="ECO:0000256" key="11">
    <source>
        <dbReference type="ARBA" id="ARBA00055071"/>
    </source>
</evidence>
<evidence type="ECO:0000256" key="8">
    <source>
        <dbReference type="ARBA" id="ARBA00022840"/>
    </source>
</evidence>
<evidence type="ECO:0000256" key="1">
    <source>
        <dbReference type="ARBA" id="ARBA00004514"/>
    </source>
</evidence>
<keyword evidence="5 13" id="KW-0808">Transferase</keyword>
<dbReference type="InterPro" id="IPR033379">
    <property type="entry name" value="Acid_Pase_AS"/>
</dbReference>
<evidence type="ECO:0000256" key="5">
    <source>
        <dbReference type="ARBA" id="ARBA00022679"/>
    </source>
</evidence>
<keyword evidence="17" id="KW-1185">Reference proteome</keyword>
<sequence length="1313" mass="147249">MAQGKLNLCLCSGTHVRHGSYLNCIRAYLGPHRMQNNEDEDEEEDGGKQVVVGICAMAKKSESKPMREILTRLQEFQYIRVHVFPEDVIVEKPVEEWPSCDCLISFHSKGFPLEKAIQYATLTQPYVINNLHMQYDIQDRRKVYSILESQGIEIPRYAVLDRDSSDPKHHELIESEDHVEVNGVVFNKPFVEKPVSAEDHNIYIYYPTSAGGGSQRLFRKIGSRSSVYSPESRVRKTGSFIYEDFMPTDGTDVKVYTVGPDYAHAEARKSPALDGKVERDSEGKEIRYPVILSNAEKLISRKVCLAFKQTVCGFDLLRANGKSFVCDVNGFSFVKNSNKYYDDCAKILGNMILRELAPTLHIPWSVPFQLDDPPIVPTTFGKMMELRCVVAVIRHGDRTPKQKMKVEVRHPKFFEIFEKYGGRTDGHVKLKRPKQLQEVLDIARYLLTEIEHRAAPELAEKQAKLEQLKSVLEMYGHFSGINRKVQMKYQPKGRPKSSSSDDDGPREPSLVLIVKWGGELTPAGRIQAEELGRVFRCMYPGGQGRHYTGEYAGTQGLGLLRLHSTYRHDLKIYASDEGRVQMTAAAFAKGLLALEGELTPILVQMVKSANTNGLLDNDSDASKHQEVAKTRLHALLQQDHDFTPEERALINPCNAISINLALDFVKNPVKCCERVQVLIQKLMNIVRLKKDDPKTKDATLYHGETWELMGRRWGKIEKDFCLKNRTFDISKVPDIYDCIKYDLQHNQHTLQFDQAEELYIHAKYLADIVIPQEYGMTPVEKLAISQGICTPLLKKIRADLQRNIEESEENVNRLNPRYSHGVSSPGRHVRTRLYFTSESHIHSLLTVLRYGGLISDPKDEQWRRAMEYVSMVSELNYMSQVVILLYEDPTKDPNTEERFHVELHFSPGVNCCVQKNLPPGPGFRPHSRNDRPASSDDSPSESPGPSSPVAARKPAIQTVQPSEPIPIKSQTSSDEWDETVRSLKSRGSPAATQEQRSRSYDHWSRSIQPPARLSARRSRTSVTSGHQYPLGRNSSASSVFSTAVISGAASAPNLTDIVPNTASLSEGCGGVPPIRPLETLHNALSLRQLDLFLDKVTRAMKTPASSPPKCPSTPQECSPNSMGWSDPPSFVSSSGASSPAPLPDFFVANSFRHPGGFNSSYFEHRDSIEVAELYSRALDNAHFAPISDEVIIGDSGEVTPVSEASEEDFCSETLLQESDTTVVPIDTVRAKLSDICWDNEKLEEKKAGRFVCTSVSEPSAAWARMEEGPGSFKAWREMAFKTDETDEIVVPPVTVAGEDKPTTTIGFQVVKDK</sequence>
<feature type="compositionally biased region" description="Polar residues" evidence="14">
    <location>
        <begin position="1020"/>
        <end position="1035"/>
    </location>
</feature>
<dbReference type="Pfam" id="PF18086">
    <property type="entry name" value="PPIP5K2_N"/>
    <property type="match status" value="1"/>
</dbReference>
<dbReference type="PANTHER" id="PTHR12750">
    <property type="entry name" value="DIPHOSPHOINOSITOL PENTAKISPHOSPHATE KINASE"/>
    <property type="match status" value="1"/>
</dbReference>
<evidence type="ECO:0000256" key="13">
    <source>
        <dbReference type="RuleBase" id="RU365032"/>
    </source>
</evidence>
<reference evidence="16" key="1">
    <citation type="submission" date="2022-01" db="EMBL/GenBank/DDBJ databases">
        <authorList>
            <person name="King R."/>
        </authorList>
    </citation>
    <scope>NUCLEOTIDE SEQUENCE</scope>
</reference>
<dbReference type="Proteomes" id="UP001152798">
    <property type="component" value="Chromosome 5"/>
</dbReference>
<dbReference type="InterPro" id="IPR037446">
    <property type="entry name" value="His_Pase_VIP1"/>
</dbReference>
<dbReference type="Gene3D" id="3.40.50.1240">
    <property type="entry name" value="Phosphoglycerate mutase-like"/>
    <property type="match status" value="1"/>
</dbReference>
<evidence type="ECO:0000256" key="6">
    <source>
        <dbReference type="ARBA" id="ARBA00022741"/>
    </source>
</evidence>
<dbReference type="Gene3D" id="3.40.50.11950">
    <property type="match status" value="1"/>
</dbReference>
<dbReference type="GO" id="GO:0006020">
    <property type="term" value="P:inositol metabolic process"/>
    <property type="evidence" value="ECO:0007669"/>
    <property type="project" value="TreeGrafter"/>
</dbReference>
<comment type="catalytic activity">
    <reaction evidence="9">
        <text>5-diphospho-1D-myo-inositol 1,2,3,4,6-pentakisphosphate + ATP + H(+) = 1,5-bis(diphospho)-1D-myo-inositol 2,3,4,6-tetrakisphosphate + ADP</text>
        <dbReference type="Rhea" id="RHEA:10276"/>
        <dbReference type="ChEBI" id="CHEBI:15378"/>
        <dbReference type="ChEBI" id="CHEBI:30616"/>
        <dbReference type="ChEBI" id="CHEBI:58628"/>
        <dbReference type="ChEBI" id="CHEBI:77983"/>
        <dbReference type="ChEBI" id="CHEBI:456216"/>
        <dbReference type="EC" id="2.7.4.24"/>
    </reaction>
    <physiologicalReaction direction="left-to-right" evidence="9">
        <dbReference type="Rhea" id="RHEA:10277"/>
    </physiologicalReaction>
</comment>
<evidence type="ECO:0000313" key="17">
    <source>
        <dbReference type="Proteomes" id="UP001152798"/>
    </source>
</evidence>
<dbReference type="EC" id="2.7.4.24" evidence="3 13"/>
<feature type="compositionally biased region" description="Low complexity" evidence="14">
    <location>
        <begin position="1125"/>
        <end position="1136"/>
    </location>
</feature>
<comment type="catalytic activity">
    <reaction evidence="10">
        <text>1D-myo-inositol hexakisphosphate + ATP = 1-diphospho-1D-myo-inositol 2,3,4,5,6-pentakisphosphate + ADP</text>
        <dbReference type="Rhea" id="RHEA:37459"/>
        <dbReference type="ChEBI" id="CHEBI:30616"/>
        <dbReference type="ChEBI" id="CHEBI:58130"/>
        <dbReference type="ChEBI" id="CHEBI:74946"/>
        <dbReference type="ChEBI" id="CHEBI:456216"/>
        <dbReference type="EC" id="2.7.4.24"/>
    </reaction>
    <physiologicalReaction direction="left-to-right" evidence="10">
        <dbReference type="Rhea" id="RHEA:37460"/>
    </physiologicalReaction>
</comment>
<feature type="domain" description="VIP1 N-terminal" evidence="15">
    <location>
        <begin position="50"/>
        <end position="139"/>
    </location>
</feature>
<dbReference type="GO" id="GO:0033857">
    <property type="term" value="F:5-diphosphoinositol pentakisphosphate 1-kinase activity"/>
    <property type="evidence" value="ECO:0007669"/>
    <property type="project" value="TreeGrafter"/>
</dbReference>
<keyword evidence="6 13" id="KW-0547">Nucleotide-binding</keyword>
<dbReference type="GO" id="GO:0032958">
    <property type="term" value="P:inositol phosphate biosynthetic process"/>
    <property type="evidence" value="ECO:0007669"/>
    <property type="project" value="TreeGrafter"/>
</dbReference>
<dbReference type="PROSITE" id="PS00616">
    <property type="entry name" value="HIS_ACID_PHOSPHAT_1"/>
    <property type="match status" value="1"/>
</dbReference>
<accession>A0A9P0HH43</accession>
<dbReference type="InterPro" id="IPR029033">
    <property type="entry name" value="His_PPase_superfam"/>
</dbReference>
<keyword evidence="4 13" id="KW-0963">Cytoplasm</keyword>
<protein>
    <recommendedName>
        <fullName evidence="12 13">Inositol hexakisphosphate and diphosphoinositol-pentakisphosphate kinase</fullName>
        <ecNumber evidence="3 13">2.7.4.24</ecNumber>
    </recommendedName>
</protein>
<dbReference type="FunFam" id="3.30.470.20:FF:000003">
    <property type="entry name" value="Inositol hexakisphosphate and diphosphoinositol-pentakisphosphate kinase"/>
    <property type="match status" value="1"/>
</dbReference>
<dbReference type="EMBL" id="OV725081">
    <property type="protein sequence ID" value="CAH1401627.1"/>
    <property type="molecule type" value="Genomic_DNA"/>
</dbReference>
<feature type="compositionally biased region" description="Low complexity" evidence="14">
    <location>
        <begin position="935"/>
        <end position="948"/>
    </location>
</feature>
<dbReference type="GO" id="GO:0016791">
    <property type="term" value="F:phosphatase activity"/>
    <property type="evidence" value="ECO:0007669"/>
    <property type="project" value="UniProtKB-ARBA"/>
</dbReference>
<comment type="function">
    <text evidence="11">Bifunctional inositol kinase that acts in concert with the IP6K kinases to synthesize the diphosphate group-containing inositol pyrophosphates diphosphoinositol pentakisphosphate, PP-InsP5, and bis-diphosphoinositol tetrakisphosphate, (PP)2-InsP4. PP-InsP5 and (PP)2-InsP4, also respectively called InsP7 and InsP8, may regulate a variety of cellular processes, including apoptosis, vesicle trafficking, cytoskeletal dynamics, and exocytosis. Phosphorylates inositol hexakisphosphate (InsP6) at position 1 to produce PP-InsP5 which is in turn phosphorylated by IP6Ks to produce (PP)2-InsP4. Alternatively, phosphorylates PP-InsP5 at position 1, produced by IP6Ks from InsP6, to produce (PP)2-InsP4.</text>
</comment>
<evidence type="ECO:0000313" key="16">
    <source>
        <dbReference type="EMBL" id="CAH1401627.1"/>
    </source>
</evidence>